<dbReference type="InterPro" id="IPR052552">
    <property type="entry name" value="YeaO-like"/>
</dbReference>
<dbReference type="Pfam" id="PF22752">
    <property type="entry name" value="DUF488-N3i"/>
    <property type="match status" value="1"/>
</dbReference>
<dbReference type="STRING" id="2741.SAMN04489866_102181"/>
<gene>
    <name evidence="1" type="ORF">SAMN04489866_102181</name>
</gene>
<accession>A0A1G6TLQ9</accession>
<dbReference type="Proteomes" id="UP000198995">
    <property type="component" value="Unassembled WGS sequence"/>
</dbReference>
<proteinExistence type="predicted"/>
<dbReference type="PANTHER" id="PTHR36849">
    <property type="entry name" value="CYTOPLASMIC PROTEIN-RELATED"/>
    <property type="match status" value="1"/>
</dbReference>
<protein>
    <submittedName>
        <fullName evidence="1">Uncharacterized conserved protein YeaO, DUF488 family</fullName>
    </submittedName>
</protein>
<sequence>MNEFRCKRIYEPAADTDGFRVLVDRLWPRGIRKENARINLWAKEIAPSKELRKWFSHDPAKYDAFEALYRQELNRNPASQEFKKLCMQKAQDQQVTLLYGAKDEKYNHAVVLKEWLEERTDP</sequence>
<organism evidence="1 2">
    <name type="scientific">Peptococcus niger</name>
    <dbReference type="NCBI Taxonomy" id="2741"/>
    <lineage>
        <taxon>Bacteria</taxon>
        <taxon>Bacillati</taxon>
        <taxon>Bacillota</taxon>
        <taxon>Clostridia</taxon>
        <taxon>Eubacteriales</taxon>
        <taxon>Peptococcaceae</taxon>
        <taxon>Peptococcus</taxon>
    </lineage>
</organism>
<dbReference type="PANTHER" id="PTHR36849:SF1">
    <property type="entry name" value="CYTOPLASMIC PROTEIN"/>
    <property type="match status" value="1"/>
</dbReference>
<evidence type="ECO:0000313" key="1">
    <source>
        <dbReference type="EMBL" id="SDD29990.1"/>
    </source>
</evidence>
<dbReference type="AlphaFoldDB" id="A0A1G6TLQ9"/>
<keyword evidence="2" id="KW-1185">Reference proteome</keyword>
<dbReference type="EMBL" id="FNAF01000002">
    <property type="protein sequence ID" value="SDD29990.1"/>
    <property type="molecule type" value="Genomic_DNA"/>
</dbReference>
<evidence type="ECO:0000313" key="2">
    <source>
        <dbReference type="Proteomes" id="UP000198995"/>
    </source>
</evidence>
<dbReference type="OrthoDB" id="9790745at2"/>
<reference evidence="1 2" key="1">
    <citation type="submission" date="2016-10" db="EMBL/GenBank/DDBJ databases">
        <authorList>
            <person name="de Groot N.N."/>
        </authorList>
    </citation>
    <scope>NUCLEOTIDE SEQUENCE [LARGE SCALE GENOMIC DNA]</scope>
    <source>
        <strain evidence="1 2">DSM 20475</strain>
    </source>
</reference>
<name>A0A1G6TLQ9_PEPNI</name>